<dbReference type="OrthoDB" id="6764275at2759"/>
<comment type="caution">
    <text evidence="1">The sequence shown here is derived from an EMBL/GenBank/DDBJ whole genome shotgun (WGS) entry which is preliminary data.</text>
</comment>
<gene>
    <name evidence="1" type="ORF">J437_LFUL007553</name>
</gene>
<dbReference type="EMBL" id="KZ308145">
    <property type="protein sequence ID" value="KAG8222845.1"/>
    <property type="molecule type" value="Genomic_DNA"/>
</dbReference>
<keyword evidence="2" id="KW-1185">Reference proteome</keyword>
<dbReference type="AlphaFoldDB" id="A0A8K0NSA3"/>
<reference evidence="1" key="2">
    <citation type="submission" date="2017-10" db="EMBL/GenBank/DDBJ databases">
        <title>Ladona fulva Genome sequencing and assembly.</title>
        <authorList>
            <person name="Murali S."/>
            <person name="Richards S."/>
            <person name="Bandaranaike D."/>
            <person name="Bellair M."/>
            <person name="Blankenburg K."/>
            <person name="Chao H."/>
            <person name="Dinh H."/>
            <person name="Doddapaneni H."/>
            <person name="Dugan-Rocha S."/>
            <person name="Elkadiri S."/>
            <person name="Gnanaolivu R."/>
            <person name="Hernandez B."/>
            <person name="Skinner E."/>
            <person name="Javaid M."/>
            <person name="Lee S."/>
            <person name="Li M."/>
            <person name="Ming W."/>
            <person name="Munidasa M."/>
            <person name="Muniz J."/>
            <person name="Nguyen L."/>
            <person name="Hughes D."/>
            <person name="Osuji N."/>
            <person name="Pu L.-L."/>
            <person name="Puazo M."/>
            <person name="Qu C."/>
            <person name="Quiroz J."/>
            <person name="Raj R."/>
            <person name="Weissenberger G."/>
            <person name="Xin Y."/>
            <person name="Zou X."/>
            <person name="Han Y."/>
            <person name="Worley K."/>
            <person name="Muzny D."/>
            <person name="Gibbs R."/>
        </authorList>
    </citation>
    <scope>NUCLEOTIDE SEQUENCE</scope>
    <source>
        <strain evidence="1">Sampled in the wild</strain>
    </source>
</reference>
<accession>A0A8K0NSA3</accession>
<dbReference type="Proteomes" id="UP000792457">
    <property type="component" value="Unassembled WGS sequence"/>
</dbReference>
<sequence length="81" mass="8825">MSRNHGAIIDQKLAKYGDSGSGMSLVHNTPVDSEEGLCVGISGATGDVRATTGIFKNVQDSMRRRFEACIQTRGRQYQHVL</sequence>
<evidence type="ECO:0000313" key="1">
    <source>
        <dbReference type="EMBL" id="KAG8222845.1"/>
    </source>
</evidence>
<proteinExistence type="predicted"/>
<protein>
    <submittedName>
        <fullName evidence="1">Uncharacterized protein</fullName>
    </submittedName>
</protein>
<organism evidence="1 2">
    <name type="scientific">Ladona fulva</name>
    <name type="common">Scarce chaser dragonfly</name>
    <name type="synonym">Libellula fulva</name>
    <dbReference type="NCBI Taxonomy" id="123851"/>
    <lineage>
        <taxon>Eukaryota</taxon>
        <taxon>Metazoa</taxon>
        <taxon>Ecdysozoa</taxon>
        <taxon>Arthropoda</taxon>
        <taxon>Hexapoda</taxon>
        <taxon>Insecta</taxon>
        <taxon>Pterygota</taxon>
        <taxon>Palaeoptera</taxon>
        <taxon>Odonata</taxon>
        <taxon>Epiprocta</taxon>
        <taxon>Anisoptera</taxon>
        <taxon>Libelluloidea</taxon>
        <taxon>Libellulidae</taxon>
        <taxon>Ladona</taxon>
    </lineage>
</organism>
<evidence type="ECO:0000313" key="2">
    <source>
        <dbReference type="Proteomes" id="UP000792457"/>
    </source>
</evidence>
<name>A0A8K0NSA3_LADFU</name>
<reference evidence="1" key="1">
    <citation type="submission" date="2013-04" db="EMBL/GenBank/DDBJ databases">
        <authorList>
            <person name="Qu J."/>
            <person name="Murali S.C."/>
            <person name="Bandaranaike D."/>
            <person name="Bellair M."/>
            <person name="Blankenburg K."/>
            <person name="Chao H."/>
            <person name="Dinh H."/>
            <person name="Doddapaneni H."/>
            <person name="Downs B."/>
            <person name="Dugan-Rocha S."/>
            <person name="Elkadiri S."/>
            <person name="Gnanaolivu R.D."/>
            <person name="Hernandez B."/>
            <person name="Javaid M."/>
            <person name="Jayaseelan J.C."/>
            <person name="Lee S."/>
            <person name="Li M."/>
            <person name="Ming W."/>
            <person name="Munidasa M."/>
            <person name="Muniz J."/>
            <person name="Nguyen L."/>
            <person name="Ongeri F."/>
            <person name="Osuji N."/>
            <person name="Pu L.-L."/>
            <person name="Puazo M."/>
            <person name="Qu C."/>
            <person name="Quiroz J."/>
            <person name="Raj R."/>
            <person name="Weissenberger G."/>
            <person name="Xin Y."/>
            <person name="Zou X."/>
            <person name="Han Y."/>
            <person name="Richards S."/>
            <person name="Worley K."/>
            <person name="Muzny D."/>
            <person name="Gibbs R."/>
        </authorList>
    </citation>
    <scope>NUCLEOTIDE SEQUENCE</scope>
    <source>
        <strain evidence="1">Sampled in the wild</strain>
    </source>
</reference>